<evidence type="ECO:0000256" key="3">
    <source>
        <dbReference type="ARBA" id="ARBA00012291"/>
    </source>
</evidence>
<keyword evidence="7 13" id="KW-0067">ATP-binding</keyword>
<evidence type="ECO:0000256" key="10">
    <source>
        <dbReference type="ARBA" id="ARBA00022975"/>
    </source>
</evidence>
<name>A0A4Z1T142_GIAMU</name>
<dbReference type="GO" id="GO:0005524">
    <property type="term" value="F:ATP binding"/>
    <property type="evidence" value="ECO:0007669"/>
    <property type="project" value="UniProtKB-KW"/>
</dbReference>
<keyword evidence="5" id="KW-0479">Metal-binding</keyword>
<keyword evidence="6 13" id="KW-0547">Nucleotide-binding</keyword>
<dbReference type="EMBL" id="VDLU01000005">
    <property type="protein sequence ID" value="TNJ26239.1"/>
    <property type="molecule type" value="Genomic_DNA"/>
</dbReference>
<keyword evidence="8" id="KW-0460">Magnesium</keyword>
<evidence type="ECO:0000256" key="13">
    <source>
        <dbReference type="RuleBase" id="RU810713"/>
    </source>
</evidence>
<keyword evidence="4 13" id="KW-0436">Ligase</keyword>
<reference evidence="16 17" key="1">
    <citation type="submission" date="2019-05" db="EMBL/GenBank/DDBJ databases">
        <title>The compact genome of Giardia muris reveals important steps in the evolution of intestinal protozoan parasites.</title>
        <authorList>
            <person name="Xu F."/>
            <person name="Jimenez-Gonzalez A."/>
            <person name="Einarsson E."/>
            <person name="Astvaldsson A."/>
            <person name="Peirasmaki D."/>
            <person name="Eckmann L."/>
            <person name="Andersson J.O."/>
            <person name="Svard S.G."/>
            <person name="Jerlstrom-Hultqvist J."/>
        </authorList>
    </citation>
    <scope>NUCLEOTIDE SEQUENCE [LARGE SCALE GENOMIC DNA]</scope>
    <source>
        <strain evidence="16 17">Roberts-Thomson</strain>
    </source>
</reference>
<keyword evidence="10 13" id="KW-0665">Pyrimidine biosynthesis</keyword>
<dbReference type="GO" id="GO:0097268">
    <property type="term" value="C:cytoophidium"/>
    <property type="evidence" value="ECO:0007669"/>
    <property type="project" value="UniProtKB-ARBA"/>
</dbReference>
<evidence type="ECO:0000256" key="8">
    <source>
        <dbReference type="ARBA" id="ARBA00022842"/>
    </source>
</evidence>
<comment type="caution">
    <text evidence="16">The sequence shown here is derived from an EMBL/GenBank/DDBJ whole genome shotgun (WGS) entry which is preliminary data.</text>
</comment>
<dbReference type="InterPro" id="IPR033828">
    <property type="entry name" value="GATase1_CTP_Synthase"/>
</dbReference>
<dbReference type="Gene3D" id="3.40.50.300">
    <property type="entry name" value="P-loop containing nucleotide triphosphate hydrolases"/>
    <property type="match status" value="1"/>
</dbReference>
<dbReference type="VEuPathDB" id="GiardiaDB:GMRT_14861"/>
<dbReference type="Proteomes" id="UP000315496">
    <property type="component" value="Chromosome 5"/>
</dbReference>
<keyword evidence="9 13" id="KW-0315">Glutamine amidotransferase</keyword>
<dbReference type="HAMAP" id="MF_01227">
    <property type="entry name" value="PyrG"/>
    <property type="match status" value="1"/>
</dbReference>
<dbReference type="SUPFAM" id="SSF52540">
    <property type="entry name" value="P-loop containing nucleoside triphosphate hydrolases"/>
    <property type="match status" value="1"/>
</dbReference>
<comment type="similarity">
    <text evidence="2 13">Belongs to the CTP synthase family.</text>
</comment>
<comment type="function">
    <text evidence="13">Catalyzes the ATP-dependent amination of UTP to CTP with either L-glutamine or ammonia as the source of nitrogen.</text>
</comment>
<dbReference type="NCBIfam" id="NF003792">
    <property type="entry name" value="PRK05380.1"/>
    <property type="match status" value="1"/>
</dbReference>
<feature type="domain" description="Glutamine amidotransferase" evidence="14">
    <location>
        <begin position="309"/>
        <end position="530"/>
    </location>
</feature>
<evidence type="ECO:0000313" key="17">
    <source>
        <dbReference type="Proteomes" id="UP000315496"/>
    </source>
</evidence>
<dbReference type="PANTHER" id="PTHR11550">
    <property type="entry name" value="CTP SYNTHASE"/>
    <property type="match status" value="1"/>
</dbReference>
<dbReference type="GO" id="GO:0019856">
    <property type="term" value="P:pyrimidine nucleobase biosynthetic process"/>
    <property type="evidence" value="ECO:0007669"/>
    <property type="project" value="TreeGrafter"/>
</dbReference>
<sequence length="539" mass="59780">MNRLTTKLIFVTGGVVSGIGKGLLSASLGMLLQAHGYKVTLMKCDPYINVDPGTMSPLQHGEVFVTDDGAETDLDLGHYERFLNWNLTRGGNITTGSVYLTVIDKERKGLYDGETVQMIPHITNEIKSRIRATADGFDIAIVEIGGTVGDLESAAFLEAIRQFRQESASTTVCCIHVSYVPLVSGSNELKTKPTQHSVHCLLSLGIIPEFIVCRIDQPMPDEIRRKLALFCNVPQSHIIENQTIDCIYKLPTSLYDFANSVLDVFRLPTANDVFAKRIQPWERMLADYEASKKGRVIRIGLVGKYLNASDTYLSVVEALHHGAYRRHVRLELVHIDSGEVNELDKDLTTVHGVVVPGGFGSRAIEGKICAINYCRTHQIPFLGICLGLQCVTIEYARNVLGLVGANSVEFDPSTPYPVVSLLDEQKGIESIGGTMRLGSYPCHVKEGTLAHKLYGTTEVEERHRHRFEVNNEYRQRLEELGLCVSGVFQTKGLVEIVELPTHPFFIASQFHPEFKSRPIEPHPLFLGLIDASIAHVLSK</sequence>
<organism evidence="16 17">
    <name type="scientific">Giardia muris</name>
    <dbReference type="NCBI Taxonomy" id="5742"/>
    <lineage>
        <taxon>Eukaryota</taxon>
        <taxon>Metamonada</taxon>
        <taxon>Diplomonadida</taxon>
        <taxon>Hexamitidae</taxon>
        <taxon>Giardiinae</taxon>
        <taxon>Giardia</taxon>
    </lineage>
</organism>
<dbReference type="Pfam" id="PF00117">
    <property type="entry name" value="GATase"/>
    <property type="match status" value="1"/>
</dbReference>
<evidence type="ECO:0000256" key="5">
    <source>
        <dbReference type="ARBA" id="ARBA00022723"/>
    </source>
</evidence>
<comment type="pathway">
    <text evidence="1 13">Pyrimidine metabolism; CTP biosynthesis via de novo pathway; CTP from UDP: step 2/2.</text>
</comment>
<dbReference type="PROSITE" id="PS51273">
    <property type="entry name" value="GATASE_TYPE_1"/>
    <property type="match status" value="1"/>
</dbReference>
<dbReference type="UniPathway" id="UPA00159">
    <property type="reaction ID" value="UER00277"/>
</dbReference>
<dbReference type="PANTHER" id="PTHR11550:SF0">
    <property type="entry name" value="CTP SYNTHASE-RELATED"/>
    <property type="match status" value="1"/>
</dbReference>
<dbReference type="NCBIfam" id="TIGR00337">
    <property type="entry name" value="PyrG"/>
    <property type="match status" value="1"/>
</dbReference>
<dbReference type="FunFam" id="3.40.50.300:FF:000009">
    <property type="entry name" value="CTP synthase"/>
    <property type="match status" value="1"/>
</dbReference>
<protein>
    <recommendedName>
        <fullName evidence="12 13">CTP synthase</fullName>
        <ecNumber evidence="3 13">6.3.4.2</ecNumber>
    </recommendedName>
    <alternativeName>
        <fullName evidence="13">UTP--ammonia ligase</fullName>
    </alternativeName>
</protein>
<dbReference type="InterPro" id="IPR029062">
    <property type="entry name" value="Class_I_gatase-like"/>
</dbReference>
<dbReference type="GO" id="GO:0046872">
    <property type="term" value="F:metal ion binding"/>
    <property type="evidence" value="ECO:0007669"/>
    <property type="project" value="UniProtKB-KW"/>
</dbReference>
<evidence type="ECO:0000256" key="11">
    <source>
        <dbReference type="ARBA" id="ARBA00047781"/>
    </source>
</evidence>
<keyword evidence="17" id="KW-1185">Reference proteome</keyword>
<dbReference type="AlphaFoldDB" id="A0A4Z1T142"/>
<proteinExistence type="inferred from homology"/>
<dbReference type="FunFam" id="3.40.50.880:FF:000002">
    <property type="entry name" value="CTP synthase"/>
    <property type="match status" value="1"/>
</dbReference>
<dbReference type="CDD" id="cd01746">
    <property type="entry name" value="GATase1_CTP_Synthase"/>
    <property type="match status" value="1"/>
</dbReference>
<evidence type="ECO:0000256" key="2">
    <source>
        <dbReference type="ARBA" id="ARBA00007533"/>
    </source>
</evidence>
<dbReference type="SUPFAM" id="SSF52317">
    <property type="entry name" value="Class I glutamine amidotransferase-like"/>
    <property type="match status" value="1"/>
</dbReference>
<evidence type="ECO:0000256" key="12">
    <source>
        <dbReference type="ARBA" id="ARBA00070745"/>
    </source>
</evidence>
<dbReference type="GO" id="GO:0042802">
    <property type="term" value="F:identical protein binding"/>
    <property type="evidence" value="ECO:0007669"/>
    <property type="project" value="TreeGrafter"/>
</dbReference>
<dbReference type="GO" id="GO:0005829">
    <property type="term" value="C:cytosol"/>
    <property type="evidence" value="ECO:0007669"/>
    <property type="project" value="TreeGrafter"/>
</dbReference>
<feature type="domain" description="CTP synthase N-terminal" evidence="15">
    <location>
        <begin position="7"/>
        <end position="256"/>
    </location>
</feature>
<evidence type="ECO:0000256" key="7">
    <source>
        <dbReference type="ARBA" id="ARBA00022840"/>
    </source>
</evidence>
<dbReference type="InterPro" id="IPR017926">
    <property type="entry name" value="GATASE"/>
</dbReference>
<evidence type="ECO:0000256" key="4">
    <source>
        <dbReference type="ARBA" id="ARBA00022598"/>
    </source>
</evidence>
<dbReference type="InterPro" id="IPR027417">
    <property type="entry name" value="P-loop_NTPase"/>
</dbReference>
<dbReference type="InterPro" id="IPR017456">
    <property type="entry name" value="CTP_synthase_N"/>
</dbReference>
<evidence type="ECO:0000256" key="1">
    <source>
        <dbReference type="ARBA" id="ARBA00005171"/>
    </source>
</evidence>
<dbReference type="OrthoDB" id="1739076at2759"/>
<dbReference type="CDD" id="cd03113">
    <property type="entry name" value="CTPS_N"/>
    <property type="match status" value="1"/>
</dbReference>
<accession>A0A4Z1T142</accession>
<evidence type="ECO:0000259" key="14">
    <source>
        <dbReference type="Pfam" id="PF00117"/>
    </source>
</evidence>
<dbReference type="InterPro" id="IPR004468">
    <property type="entry name" value="CTP_synthase"/>
</dbReference>
<dbReference type="GO" id="GO:0003883">
    <property type="term" value="F:CTP synthase activity"/>
    <property type="evidence" value="ECO:0007669"/>
    <property type="project" value="UniProtKB-UniRule"/>
</dbReference>
<dbReference type="Pfam" id="PF06418">
    <property type="entry name" value="CTP_synth_N"/>
    <property type="match status" value="1"/>
</dbReference>
<comment type="catalytic activity">
    <reaction evidence="11 13">
        <text>UTP + L-glutamine + ATP + H2O = CTP + L-glutamate + ADP + phosphate + 2 H(+)</text>
        <dbReference type="Rhea" id="RHEA:26426"/>
        <dbReference type="ChEBI" id="CHEBI:15377"/>
        <dbReference type="ChEBI" id="CHEBI:15378"/>
        <dbReference type="ChEBI" id="CHEBI:29985"/>
        <dbReference type="ChEBI" id="CHEBI:30616"/>
        <dbReference type="ChEBI" id="CHEBI:37563"/>
        <dbReference type="ChEBI" id="CHEBI:43474"/>
        <dbReference type="ChEBI" id="CHEBI:46398"/>
        <dbReference type="ChEBI" id="CHEBI:58359"/>
        <dbReference type="ChEBI" id="CHEBI:456216"/>
        <dbReference type="EC" id="6.3.4.2"/>
    </reaction>
</comment>
<dbReference type="EC" id="6.3.4.2" evidence="3 13"/>
<evidence type="ECO:0000256" key="6">
    <source>
        <dbReference type="ARBA" id="ARBA00022741"/>
    </source>
</evidence>
<dbReference type="Gene3D" id="3.40.50.880">
    <property type="match status" value="1"/>
</dbReference>
<evidence type="ECO:0000256" key="9">
    <source>
        <dbReference type="ARBA" id="ARBA00022962"/>
    </source>
</evidence>
<dbReference type="GO" id="GO:0044210">
    <property type="term" value="P:'de novo' CTP biosynthetic process"/>
    <property type="evidence" value="ECO:0007669"/>
    <property type="project" value="UniProtKB-UniRule"/>
</dbReference>
<evidence type="ECO:0000259" key="15">
    <source>
        <dbReference type="Pfam" id="PF06418"/>
    </source>
</evidence>
<gene>
    <name evidence="16" type="ORF">GMRT_14861</name>
</gene>
<evidence type="ECO:0000313" key="16">
    <source>
        <dbReference type="EMBL" id="TNJ26239.1"/>
    </source>
</evidence>